<evidence type="ECO:0000256" key="1">
    <source>
        <dbReference type="ARBA" id="ARBA00004123"/>
    </source>
</evidence>
<comment type="subcellular location">
    <subcellularLocation>
        <location evidence="1">Nucleus</location>
    </subcellularLocation>
</comment>
<evidence type="ECO:0000313" key="8">
    <source>
        <dbReference type="EMBL" id="CAD1843389.1"/>
    </source>
</evidence>
<feature type="compositionally biased region" description="Basic and acidic residues" evidence="5">
    <location>
        <begin position="220"/>
        <end position="231"/>
    </location>
</feature>
<evidence type="ECO:0000256" key="2">
    <source>
        <dbReference type="ARBA" id="ARBA00009514"/>
    </source>
</evidence>
<feature type="domain" description="Protein EARLY FLOWERING 4" evidence="7">
    <location>
        <begin position="58"/>
        <end position="124"/>
    </location>
</feature>
<dbReference type="GO" id="GO:0042753">
    <property type="term" value="P:positive regulation of circadian rhythm"/>
    <property type="evidence" value="ECO:0007669"/>
    <property type="project" value="InterPro"/>
</dbReference>
<comment type="similarity">
    <text evidence="2">Belongs to the EARLY FLOWERING 4 family.</text>
</comment>
<gene>
    <name evidence="8" type="ORF">CB5_LOCUS26600</name>
</gene>
<evidence type="ECO:0000256" key="5">
    <source>
        <dbReference type="SAM" id="MobiDB-lite"/>
    </source>
</evidence>
<dbReference type="InterPro" id="IPR009741">
    <property type="entry name" value="EARLY_FLOWERING_4_dom"/>
</dbReference>
<dbReference type="PANTHER" id="PTHR33469">
    <property type="entry name" value="PROTEIN ELF4-LIKE 4"/>
    <property type="match status" value="1"/>
</dbReference>
<accession>A0A6V7QJS2</accession>
<dbReference type="Pfam" id="PF07011">
    <property type="entry name" value="Elf4"/>
    <property type="match status" value="1"/>
</dbReference>
<name>A0A6V7QJS2_ANACO</name>
<dbReference type="EMBL" id="LR862136">
    <property type="protein sequence ID" value="CAD1843389.1"/>
    <property type="molecule type" value="Genomic_DNA"/>
</dbReference>
<evidence type="ECO:0000259" key="7">
    <source>
        <dbReference type="Pfam" id="PF07011"/>
    </source>
</evidence>
<keyword evidence="3" id="KW-0090">Biological rhythms</keyword>
<proteinExistence type="inferred from homology"/>
<dbReference type="GO" id="GO:0009649">
    <property type="term" value="P:entrainment of circadian clock"/>
    <property type="evidence" value="ECO:0007669"/>
    <property type="project" value="TreeGrafter"/>
</dbReference>
<organism evidence="8">
    <name type="scientific">Ananas comosus var. bracteatus</name>
    <name type="common">red pineapple</name>
    <dbReference type="NCBI Taxonomy" id="296719"/>
    <lineage>
        <taxon>Eukaryota</taxon>
        <taxon>Viridiplantae</taxon>
        <taxon>Streptophyta</taxon>
        <taxon>Embryophyta</taxon>
        <taxon>Tracheophyta</taxon>
        <taxon>Spermatophyta</taxon>
        <taxon>Magnoliopsida</taxon>
        <taxon>Liliopsida</taxon>
        <taxon>Poales</taxon>
        <taxon>Bromeliaceae</taxon>
        <taxon>Bromelioideae</taxon>
        <taxon>Ananas</taxon>
    </lineage>
</organism>
<dbReference type="InterPro" id="IPR040462">
    <property type="entry name" value="EARLY_FLOWERING_4"/>
</dbReference>
<evidence type="ECO:0000256" key="4">
    <source>
        <dbReference type="ARBA" id="ARBA00023242"/>
    </source>
</evidence>
<dbReference type="PANTHER" id="PTHR33469:SF16">
    <property type="entry name" value="PROTEIN ELF4-LIKE 4"/>
    <property type="match status" value="1"/>
</dbReference>
<feature type="chain" id="PRO_5027839084" description="Protein EARLY FLOWERING 4 domain-containing protein" evidence="6">
    <location>
        <begin position="20"/>
        <end position="231"/>
    </location>
</feature>
<dbReference type="GO" id="GO:0005634">
    <property type="term" value="C:nucleus"/>
    <property type="evidence" value="ECO:0007669"/>
    <property type="project" value="UniProtKB-SubCell"/>
</dbReference>
<keyword evidence="4" id="KW-0539">Nucleus</keyword>
<evidence type="ECO:0000256" key="6">
    <source>
        <dbReference type="SAM" id="SignalP"/>
    </source>
</evidence>
<reference evidence="8" key="1">
    <citation type="submission" date="2020-07" db="EMBL/GenBank/DDBJ databases">
        <authorList>
            <person name="Lin J."/>
        </authorList>
    </citation>
    <scope>NUCLEOTIDE SEQUENCE</scope>
</reference>
<sequence>MLCGLLLSADVLRISAVFASSLLHALRFLRLHWPQLCHDLSTGTLNPAVVTDPSVCEAVGELLDQNRLLINKINQKHKSRIPDNISRNVGLIRELNSNIRRVVDLYADLSTSLGRSVAASSEGDSIGTLKSGCKVGQKRILSPSLSLPLPFLFTVYLGLGLSPNAKMMHSVRRWHRRRRRRRWRRRREWRAVLPPKRALGDEKRTKAIRKNIGSSGGGDNDERNGGVSEKR</sequence>
<evidence type="ECO:0000256" key="3">
    <source>
        <dbReference type="ARBA" id="ARBA00023108"/>
    </source>
</evidence>
<protein>
    <recommendedName>
        <fullName evidence="7">Protein EARLY FLOWERING 4 domain-containing protein</fullName>
    </recommendedName>
</protein>
<dbReference type="AlphaFoldDB" id="A0A6V7QJS2"/>
<feature type="signal peptide" evidence="6">
    <location>
        <begin position="1"/>
        <end position="19"/>
    </location>
</feature>
<keyword evidence="6" id="KW-0732">Signal</keyword>
<dbReference type="GO" id="GO:0048511">
    <property type="term" value="P:rhythmic process"/>
    <property type="evidence" value="ECO:0007669"/>
    <property type="project" value="UniProtKB-KW"/>
</dbReference>
<feature type="region of interest" description="Disordered" evidence="5">
    <location>
        <begin position="200"/>
        <end position="231"/>
    </location>
</feature>